<dbReference type="InterPro" id="IPR032875">
    <property type="entry name" value="Succ_CoA_lig_flav_dom"/>
</dbReference>
<evidence type="ECO:0000313" key="6">
    <source>
        <dbReference type="EMBL" id="TCN35419.1"/>
    </source>
</evidence>
<proteinExistence type="predicted"/>
<dbReference type="Pfam" id="PF13607">
    <property type="entry name" value="Succ_CoA_lig"/>
    <property type="match status" value="1"/>
</dbReference>
<dbReference type="Gene3D" id="3.30.470.20">
    <property type="entry name" value="ATP-grasp fold, B domain"/>
    <property type="match status" value="1"/>
</dbReference>
<feature type="domain" description="CoA-binding" evidence="5">
    <location>
        <begin position="16"/>
        <end position="111"/>
    </location>
</feature>
<dbReference type="SUPFAM" id="SSF51735">
    <property type="entry name" value="NAD(P)-binding Rossmann-fold domains"/>
    <property type="match status" value="1"/>
</dbReference>
<name>A0A4R2C9E2_SHIGR</name>
<dbReference type="InterPro" id="IPR003781">
    <property type="entry name" value="CoA-bd"/>
</dbReference>
<evidence type="ECO:0000256" key="1">
    <source>
        <dbReference type="ARBA" id="ARBA00022532"/>
    </source>
</evidence>
<dbReference type="PANTHER" id="PTHR43334">
    <property type="entry name" value="ACETATE--COA LIGASE [ADP-FORMING]"/>
    <property type="match status" value="1"/>
</dbReference>
<dbReference type="Pfam" id="PF13380">
    <property type="entry name" value="CoA_binding_2"/>
    <property type="match status" value="1"/>
</dbReference>
<keyword evidence="2" id="KW-0436">Ligase</keyword>
<dbReference type="Gene3D" id="3.40.50.261">
    <property type="entry name" value="Succinyl-CoA synthetase domains"/>
    <property type="match status" value="2"/>
</dbReference>
<evidence type="ECO:0000256" key="4">
    <source>
        <dbReference type="ARBA" id="ARBA00022840"/>
    </source>
</evidence>
<dbReference type="InterPro" id="IPR036291">
    <property type="entry name" value="NAD(P)-bd_dom_sf"/>
</dbReference>
<keyword evidence="3" id="KW-0547">Nucleotide-binding</keyword>
<keyword evidence="4" id="KW-0067">ATP-binding</keyword>
<dbReference type="EMBL" id="SLVX01000028">
    <property type="protein sequence ID" value="TCN35419.1"/>
    <property type="molecule type" value="Genomic_DNA"/>
</dbReference>
<dbReference type="InterPro" id="IPR016102">
    <property type="entry name" value="Succinyl-CoA_synth-like"/>
</dbReference>
<dbReference type="GO" id="GO:0016874">
    <property type="term" value="F:ligase activity"/>
    <property type="evidence" value="ECO:0007669"/>
    <property type="project" value="UniProtKB-KW"/>
</dbReference>
<sequence length="695" mass="73361">MNMMSATGRPSLDDCMFRPRAVALIGASADPAKNNARPQRYLTEAGFTGKIVPINPTRNEIMGLPCYPDLASVPFDIDHAFIMVPAAAIEDVIDQCGRKGVPVVTIFTAGFAELGEKGLALQQRIVERARAANVRILGPNCIGLINVQGNLPLTANAAVQEEKLRPGPVSVVSQSGSMLGSMLTRAAARGIGFSKMISIGNEADLSVGEVVSLLARDDDTKVILLFLETIRDGEALAKAAREAFSAGKAVIAYKLGRSALGRRVAASHTGAMVGADELAQAFFRANGILRVETLEALIELPRLIEGHHPPKGRRVGMMTATGGAAAMIVDRLGVYGDTVPEPPEDFRNRLASEGIEISDSPLIDLPMGSSGGGRYTRILSELMASEHCDAVVSVMGSSARSNPKMVCERVLGARLGAKPLAVFLAPQADEGLSILHEAGIAGFRTPESCADAIHAYLNWHEPSIRVAVDDEELVEARRVAAETIDWDERKATALFALLGVPVAESRIVPAEGGAVEPVSGLAAVKCLSPDILHKSDAGLVALGVTPDAVPEVAGEILRKARAAFPKARLEGVLVQKMEKGLAEVILGYRRDPEVGPVVVLGIGGVTAELRPSISVRAAPIDPAAAQEMIAEIPELRKLAGFRNLPKGDLSALAETIVRFSRLALVGGDITEAEINPLLIKEENYGVVAVDGLVAR</sequence>
<dbReference type="InterPro" id="IPR051538">
    <property type="entry name" value="Acyl-CoA_Synth/Transferase"/>
</dbReference>
<dbReference type="Gene3D" id="3.40.50.720">
    <property type="entry name" value="NAD(P)-binding Rossmann-like Domain"/>
    <property type="match status" value="1"/>
</dbReference>
<gene>
    <name evidence="6" type="ORF">EV665_12829</name>
</gene>
<organism evidence="6 7">
    <name type="scientific">Shinella granuli</name>
    <dbReference type="NCBI Taxonomy" id="323621"/>
    <lineage>
        <taxon>Bacteria</taxon>
        <taxon>Pseudomonadati</taxon>
        <taxon>Pseudomonadota</taxon>
        <taxon>Alphaproteobacteria</taxon>
        <taxon>Hyphomicrobiales</taxon>
        <taxon>Rhizobiaceae</taxon>
        <taxon>Shinella</taxon>
    </lineage>
</organism>
<dbReference type="GO" id="GO:0005524">
    <property type="term" value="F:ATP binding"/>
    <property type="evidence" value="ECO:0007669"/>
    <property type="project" value="UniProtKB-KW"/>
</dbReference>
<evidence type="ECO:0000313" key="7">
    <source>
        <dbReference type="Proteomes" id="UP000295351"/>
    </source>
</evidence>
<dbReference type="SMART" id="SM00881">
    <property type="entry name" value="CoA_binding"/>
    <property type="match status" value="1"/>
</dbReference>
<dbReference type="Gene3D" id="3.30.1490.20">
    <property type="entry name" value="ATP-grasp fold, A domain"/>
    <property type="match status" value="1"/>
</dbReference>
<protein>
    <submittedName>
        <fullName evidence="6">Acyl-CoA synthetase (NDP forming)</fullName>
    </submittedName>
</protein>
<dbReference type="AlphaFoldDB" id="A0A4R2C9E2"/>
<reference evidence="6 7" key="1">
    <citation type="submission" date="2019-03" db="EMBL/GenBank/DDBJ databases">
        <title>Genomic Encyclopedia of Type Strains, Phase IV (KMG-IV): sequencing the most valuable type-strain genomes for metagenomic binning, comparative biology and taxonomic classification.</title>
        <authorList>
            <person name="Goeker M."/>
        </authorList>
    </citation>
    <scope>NUCLEOTIDE SEQUENCE [LARGE SCALE GENOMIC DNA]</scope>
    <source>
        <strain evidence="6 7">DSM 18401</strain>
    </source>
</reference>
<keyword evidence="1" id="KW-0816">Tricarboxylic acid cycle</keyword>
<comment type="caution">
    <text evidence="6">The sequence shown here is derived from an EMBL/GenBank/DDBJ whole genome shotgun (WGS) entry which is preliminary data.</text>
</comment>
<dbReference type="SUPFAM" id="SSF52210">
    <property type="entry name" value="Succinyl-CoA synthetase domains"/>
    <property type="match status" value="2"/>
</dbReference>
<evidence type="ECO:0000256" key="3">
    <source>
        <dbReference type="ARBA" id="ARBA00022741"/>
    </source>
</evidence>
<keyword evidence="7" id="KW-1185">Reference proteome</keyword>
<dbReference type="Proteomes" id="UP000295351">
    <property type="component" value="Unassembled WGS sequence"/>
</dbReference>
<dbReference type="Pfam" id="PF13549">
    <property type="entry name" value="ATP-grasp_5"/>
    <property type="match status" value="1"/>
</dbReference>
<accession>A0A4R2C9E2</accession>
<evidence type="ECO:0000256" key="2">
    <source>
        <dbReference type="ARBA" id="ARBA00022598"/>
    </source>
</evidence>
<dbReference type="InterPro" id="IPR013815">
    <property type="entry name" value="ATP_grasp_subdomain_1"/>
</dbReference>
<dbReference type="GO" id="GO:0006099">
    <property type="term" value="P:tricarboxylic acid cycle"/>
    <property type="evidence" value="ECO:0007669"/>
    <property type="project" value="UniProtKB-KW"/>
</dbReference>
<evidence type="ECO:0000259" key="5">
    <source>
        <dbReference type="SMART" id="SM00881"/>
    </source>
</evidence>
<dbReference type="PANTHER" id="PTHR43334:SF1">
    <property type="entry name" value="3-HYDROXYPROPIONATE--COA LIGASE [ADP-FORMING]"/>
    <property type="match status" value="1"/>
</dbReference>
<dbReference type="SUPFAM" id="SSF56059">
    <property type="entry name" value="Glutathione synthetase ATP-binding domain-like"/>
    <property type="match status" value="1"/>
</dbReference>